<keyword evidence="2" id="KW-1185">Reference proteome</keyword>
<evidence type="ECO:0000313" key="2">
    <source>
        <dbReference type="Proteomes" id="UP001320420"/>
    </source>
</evidence>
<gene>
    <name evidence="1" type="primary">MFSD9</name>
    <name evidence="1" type="ORF">SLS62_003861</name>
</gene>
<dbReference type="EMBL" id="JAKJXP020000022">
    <property type="protein sequence ID" value="KAK7754282.1"/>
    <property type="molecule type" value="Genomic_DNA"/>
</dbReference>
<accession>A0AAN9UW31</accession>
<proteinExistence type="predicted"/>
<dbReference type="AlphaFoldDB" id="A0AAN9UW31"/>
<comment type="caution">
    <text evidence="1">The sequence shown here is derived from an EMBL/GenBank/DDBJ whole genome shotgun (WGS) entry which is preliminary data.</text>
</comment>
<dbReference type="Proteomes" id="UP001320420">
    <property type="component" value="Unassembled WGS sequence"/>
</dbReference>
<organism evidence="1 2">
    <name type="scientific">Diatrype stigma</name>
    <dbReference type="NCBI Taxonomy" id="117547"/>
    <lineage>
        <taxon>Eukaryota</taxon>
        <taxon>Fungi</taxon>
        <taxon>Dikarya</taxon>
        <taxon>Ascomycota</taxon>
        <taxon>Pezizomycotina</taxon>
        <taxon>Sordariomycetes</taxon>
        <taxon>Xylariomycetidae</taxon>
        <taxon>Xylariales</taxon>
        <taxon>Diatrypaceae</taxon>
        <taxon>Diatrype</taxon>
    </lineage>
</organism>
<protein>
    <submittedName>
        <fullName evidence="1">Major facilitator superfamily</fullName>
    </submittedName>
</protein>
<reference evidence="1 2" key="1">
    <citation type="submission" date="2024-02" db="EMBL/GenBank/DDBJ databases">
        <title>De novo assembly and annotation of 12 fungi associated with fruit tree decline syndrome in Ontario, Canada.</title>
        <authorList>
            <person name="Sulman M."/>
            <person name="Ellouze W."/>
            <person name="Ilyukhin E."/>
        </authorList>
    </citation>
    <scope>NUCLEOTIDE SEQUENCE [LARGE SCALE GENOMIC DNA]</scope>
    <source>
        <strain evidence="1 2">M11/M66-122</strain>
    </source>
</reference>
<evidence type="ECO:0000313" key="1">
    <source>
        <dbReference type="EMBL" id="KAK7754282.1"/>
    </source>
</evidence>
<name>A0AAN9UW31_9PEZI</name>
<sequence>MVPPPSVKKAVWPILERALRTYKIQASLQTHVIEAMLYFSERDSVITRHLAVEQARKLLRKPMPYYLHASVVLFQSILYRIDGDLAKSEARIRDFTWRGPKPITRRDHALQGRLHISQIENKIKCYDNDVPSSIYKWEAAQPLSSLDIEVTFRLQSTAARFFQSVGDFGAAKASLEQSLCLNTTKPIRTNTRRLLVGRVADLYCELQECAKAAEILQPELDSVDEADRPRRTFRRLLLASAEASIGLGRLDAAEIVLRELGSSAAPSTLDDLHDQQLHMRRLVSAARIVHMRADYAEAVVRWKHALREVERMHTLKSGAGFTAAVIHLSLAHAQLRDGDRDGGGRHSWAAGLEILGSERCEFWIPVVPTAWLRRIALEVHECRGWSFRMMLPGGRPDILIQSQ</sequence>